<comment type="caution">
    <text evidence="1">The sequence shown here is derived from an EMBL/GenBank/DDBJ whole genome shotgun (WGS) entry which is preliminary data.</text>
</comment>
<dbReference type="AlphaFoldDB" id="A0A433CYF9"/>
<protein>
    <submittedName>
        <fullName evidence="1">Uncharacterized protein</fullName>
    </submittedName>
</protein>
<dbReference type="SUPFAM" id="SSF49899">
    <property type="entry name" value="Concanavalin A-like lectins/glucanases"/>
    <property type="match status" value="1"/>
</dbReference>
<evidence type="ECO:0000313" key="2">
    <source>
        <dbReference type="Proteomes" id="UP000268093"/>
    </source>
</evidence>
<dbReference type="InterPro" id="IPR019825">
    <property type="entry name" value="Lectin_legB_Mn/Ca_BS"/>
</dbReference>
<evidence type="ECO:0000313" key="1">
    <source>
        <dbReference type="EMBL" id="RUP43626.1"/>
    </source>
</evidence>
<organism evidence="1 2">
    <name type="scientific">Jimgerdemannia flammicorona</name>
    <dbReference type="NCBI Taxonomy" id="994334"/>
    <lineage>
        <taxon>Eukaryota</taxon>
        <taxon>Fungi</taxon>
        <taxon>Fungi incertae sedis</taxon>
        <taxon>Mucoromycota</taxon>
        <taxon>Mucoromycotina</taxon>
        <taxon>Endogonomycetes</taxon>
        <taxon>Endogonales</taxon>
        <taxon>Endogonaceae</taxon>
        <taxon>Jimgerdemannia</taxon>
    </lineage>
</organism>
<gene>
    <name evidence="1" type="ORF">BC936DRAFT_136931</name>
</gene>
<dbReference type="Proteomes" id="UP000268093">
    <property type="component" value="Unassembled WGS sequence"/>
</dbReference>
<proteinExistence type="predicted"/>
<dbReference type="InterPro" id="IPR013320">
    <property type="entry name" value="ConA-like_dom_sf"/>
</dbReference>
<sequence length="141" mass="15231">MPSVASTTAPISSPITFHNSWLANLKCFGSASVTSETDGTTILNLTGMQQHCTGAAYLDEKMNGLIITFAFRMVVSQNSDADGLAFVLRDDRSDTIGAGGEGLGYSDIRRWNSSKVARYLAHISPIPPSIAVEFDTFNMYE</sequence>
<reference evidence="1 2" key="1">
    <citation type="journal article" date="2018" name="New Phytol.">
        <title>Phylogenomics of Endogonaceae and evolution of mycorrhizas within Mucoromycota.</title>
        <authorList>
            <person name="Chang Y."/>
            <person name="Desiro A."/>
            <person name="Na H."/>
            <person name="Sandor L."/>
            <person name="Lipzen A."/>
            <person name="Clum A."/>
            <person name="Barry K."/>
            <person name="Grigoriev I.V."/>
            <person name="Martin F.M."/>
            <person name="Stajich J.E."/>
            <person name="Smith M.E."/>
            <person name="Bonito G."/>
            <person name="Spatafora J.W."/>
        </authorList>
    </citation>
    <scope>NUCLEOTIDE SEQUENCE [LARGE SCALE GENOMIC DNA]</scope>
    <source>
        <strain evidence="1 2">GMNB39</strain>
    </source>
</reference>
<name>A0A433CYF9_9FUNG</name>
<accession>A0A433CYF9</accession>
<dbReference type="EMBL" id="RBNI01010587">
    <property type="protein sequence ID" value="RUP43626.1"/>
    <property type="molecule type" value="Genomic_DNA"/>
</dbReference>
<dbReference type="PROSITE" id="PS00307">
    <property type="entry name" value="LECTIN_LEGUME_BETA"/>
    <property type="match status" value="1"/>
</dbReference>
<dbReference type="Gene3D" id="2.60.120.200">
    <property type="match status" value="1"/>
</dbReference>
<keyword evidence="2" id="KW-1185">Reference proteome</keyword>